<proteinExistence type="predicted"/>
<reference evidence="1" key="1">
    <citation type="submission" date="2009-10" db="EMBL/GenBank/DDBJ databases">
        <title>Diversity of trophic interactions inside an arsenic-rich microbial ecosystem.</title>
        <authorList>
            <person name="Bertin P.N."/>
            <person name="Heinrich-Salmeron A."/>
            <person name="Pelletier E."/>
            <person name="Goulhen-Chollet F."/>
            <person name="Arsene-Ploetze F."/>
            <person name="Gallien S."/>
            <person name="Calteau A."/>
            <person name="Vallenet D."/>
            <person name="Casiot C."/>
            <person name="Chane-Woon-Ming B."/>
            <person name="Giloteaux L."/>
            <person name="Barakat M."/>
            <person name="Bonnefoy V."/>
            <person name="Bruneel O."/>
            <person name="Chandler M."/>
            <person name="Cleiss J."/>
            <person name="Duran R."/>
            <person name="Elbaz-Poulichet F."/>
            <person name="Fonknechten N."/>
            <person name="Lauga B."/>
            <person name="Mornico D."/>
            <person name="Ortet P."/>
            <person name="Schaeffer C."/>
            <person name="Siguier P."/>
            <person name="Alexander Thil Smith A."/>
            <person name="Van Dorsselaer A."/>
            <person name="Weissenbach J."/>
            <person name="Medigue C."/>
            <person name="Le Paslier D."/>
        </authorList>
    </citation>
    <scope>NUCLEOTIDE SEQUENCE</scope>
</reference>
<sequence>MDGIETGAEQVSFRVQGGIGGKRFFKHGKVAGDARAEVGQRTAGVDEGDEESLAAELGEMDGASILVDELEIGYLVACLWNVELDFWSVIGFGLTDDNEVIDENLSVGALRDEHIGGDHISGVEVAEDARVAELVGHGHGFHEAGNGLTINDDLAGSRVGGDDLSTEGIGFEVLIGGVGDIRGG</sequence>
<comment type="caution">
    <text evidence="1">The sequence shown here is derived from an EMBL/GenBank/DDBJ whole genome shotgun (WGS) entry which is preliminary data.</text>
</comment>
<accession>E6PZA1</accession>
<gene>
    <name evidence="1" type="ORF">CARN3_1268</name>
</gene>
<name>E6PZA1_9ZZZZ</name>
<evidence type="ECO:0000313" key="1">
    <source>
        <dbReference type="EMBL" id="CBI00260.1"/>
    </source>
</evidence>
<organism evidence="1">
    <name type="scientific">mine drainage metagenome</name>
    <dbReference type="NCBI Taxonomy" id="410659"/>
    <lineage>
        <taxon>unclassified sequences</taxon>
        <taxon>metagenomes</taxon>
        <taxon>ecological metagenomes</taxon>
    </lineage>
</organism>
<protein>
    <submittedName>
        <fullName evidence="1">Uncharacterized protein</fullName>
    </submittedName>
</protein>
<dbReference type="AlphaFoldDB" id="E6PZA1"/>
<dbReference type="EMBL" id="CABN01000113">
    <property type="protein sequence ID" value="CBI00260.1"/>
    <property type="molecule type" value="Genomic_DNA"/>
</dbReference>